<dbReference type="InterPro" id="IPR036390">
    <property type="entry name" value="WH_DNA-bd_sf"/>
</dbReference>
<dbReference type="GO" id="GO:0003677">
    <property type="term" value="F:DNA binding"/>
    <property type="evidence" value="ECO:0007669"/>
    <property type="project" value="UniProtKB-KW"/>
</dbReference>
<keyword evidence="4" id="KW-0238">DNA-binding</keyword>
<evidence type="ECO:0000256" key="5">
    <source>
        <dbReference type="ARBA" id="ARBA00023163"/>
    </source>
</evidence>
<dbReference type="InterPro" id="IPR015422">
    <property type="entry name" value="PyrdxlP-dep_Trfase_small"/>
</dbReference>
<evidence type="ECO:0000259" key="6">
    <source>
        <dbReference type="PROSITE" id="PS50949"/>
    </source>
</evidence>
<dbReference type="SMART" id="SM00345">
    <property type="entry name" value="HTH_GNTR"/>
    <property type="match status" value="1"/>
</dbReference>
<dbReference type="GO" id="GO:0003700">
    <property type="term" value="F:DNA-binding transcription factor activity"/>
    <property type="evidence" value="ECO:0007669"/>
    <property type="project" value="InterPro"/>
</dbReference>
<dbReference type="PROSITE" id="PS50949">
    <property type="entry name" value="HTH_GNTR"/>
    <property type="match status" value="1"/>
</dbReference>
<feature type="domain" description="HTH gntR-type" evidence="6">
    <location>
        <begin position="25"/>
        <end position="93"/>
    </location>
</feature>
<dbReference type="CDD" id="cd07377">
    <property type="entry name" value="WHTH_GntR"/>
    <property type="match status" value="1"/>
</dbReference>
<evidence type="ECO:0000256" key="1">
    <source>
        <dbReference type="ARBA" id="ARBA00005384"/>
    </source>
</evidence>
<dbReference type="InterPro" id="IPR036388">
    <property type="entry name" value="WH-like_DNA-bd_sf"/>
</dbReference>
<dbReference type="InterPro" id="IPR015421">
    <property type="entry name" value="PyrdxlP-dep_Trfase_major"/>
</dbReference>
<keyword evidence="3" id="KW-0805">Transcription regulation</keyword>
<dbReference type="SUPFAM" id="SSF46785">
    <property type="entry name" value="Winged helix' DNA-binding domain"/>
    <property type="match status" value="1"/>
</dbReference>
<gene>
    <name evidence="7" type="ORF">SAMN05421665_0723</name>
</gene>
<dbReference type="InterPro" id="IPR004839">
    <property type="entry name" value="Aminotransferase_I/II_large"/>
</dbReference>
<dbReference type="SUPFAM" id="SSF53383">
    <property type="entry name" value="PLP-dependent transferases"/>
    <property type="match status" value="1"/>
</dbReference>
<dbReference type="InterPro" id="IPR000524">
    <property type="entry name" value="Tscrpt_reg_HTH_GntR"/>
</dbReference>
<dbReference type="GO" id="GO:0030170">
    <property type="term" value="F:pyridoxal phosphate binding"/>
    <property type="evidence" value="ECO:0007669"/>
    <property type="project" value="InterPro"/>
</dbReference>
<organism evidence="7 8">
    <name type="scientific">Yoonia rosea</name>
    <dbReference type="NCBI Taxonomy" id="287098"/>
    <lineage>
        <taxon>Bacteria</taxon>
        <taxon>Pseudomonadati</taxon>
        <taxon>Pseudomonadota</taxon>
        <taxon>Alphaproteobacteria</taxon>
        <taxon>Rhodobacterales</taxon>
        <taxon>Paracoccaceae</taxon>
        <taxon>Yoonia</taxon>
    </lineage>
</organism>
<proteinExistence type="inferred from homology"/>
<dbReference type="STRING" id="287098.SAMN05421665_0723"/>
<dbReference type="Pfam" id="PF00155">
    <property type="entry name" value="Aminotran_1_2"/>
    <property type="match status" value="1"/>
</dbReference>
<evidence type="ECO:0000313" key="7">
    <source>
        <dbReference type="EMBL" id="SIT78166.1"/>
    </source>
</evidence>
<dbReference type="AlphaFoldDB" id="A0A1R3WL54"/>
<dbReference type="CDD" id="cd00609">
    <property type="entry name" value="AAT_like"/>
    <property type="match status" value="1"/>
</dbReference>
<name>A0A1R3WL54_9RHOB</name>
<evidence type="ECO:0000313" key="8">
    <source>
        <dbReference type="Proteomes" id="UP000186997"/>
    </source>
</evidence>
<comment type="similarity">
    <text evidence="1">In the C-terminal section; belongs to the class-I pyridoxal-phosphate-dependent aminotransferase family.</text>
</comment>
<dbReference type="Gene3D" id="1.10.10.10">
    <property type="entry name" value="Winged helix-like DNA-binding domain superfamily/Winged helix DNA-binding domain"/>
    <property type="match status" value="1"/>
</dbReference>
<evidence type="ECO:0000256" key="2">
    <source>
        <dbReference type="ARBA" id="ARBA00022898"/>
    </source>
</evidence>
<keyword evidence="8" id="KW-1185">Reference proteome</keyword>
<keyword evidence="5" id="KW-0804">Transcription</keyword>
<protein>
    <submittedName>
        <fullName evidence="7">Transcriptional regulator, GntR family</fullName>
    </submittedName>
</protein>
<keyword evidence="2" id="KW-0663">Pyridoxal phosphate</keyword>
<evidence type="ECO:0000256" key="4">
    <source>
        <dbReference type="ARBA" id="ARBA00023125"/>
    </source>
</evidence>
<dbReference type="Pfam" id="PF00392">
    <property type="entry name" value="GntR"/>
    <property type="match status" value="1"/>
</dbReference>
<dbReference type="InterPro" id="IPR015424">
    <property type="entry name" value="PyrdxlP-dep_Trfase"/>
</dbReference>
<dbReference type="InterPro" id="IPR051446">
    <property type="entry name" value="HTH_trans_reg/aminotransferase"/>
</dbReference>
<dbReference type="PANTHER" id="PTHR46577:SF1">
    <property type="entry name" value="HTH-TYPE TRANSCRIPTIONAL REGULATORY PROTEIN GABR"/>
    <property type="match status" value="1"/>
</dbReference>
<dbReference type="EMBL" id="FTPR01000001">
    <property type="protein sequence ID" value="SIT78166.1"/>
    <property type="molecule type" value="Genomic_DNA"/>
</dbReference>
<dbReference type="Gene3D" id="3.90.1150.10">
    <property type="entry name" value="Aspartate Aminotransferase, domain 1"/>
    <property type="match status" value="1"/>
</dbReference>
<dbReference type="Proteomes" id="UP000186997">
    <property type="component" value="Unassembled WGS sequence"/>
</dbReference>
<dbReference type="Gene3D" id="3.40.640.10">
    <property type="entry name" value="Type I PLP-dependent aspartate aminotransferase-like (Major domain)"/>
    <property type="match status" value="1"/>
</dbReference>
<sequence length="481" mass="52039">MKKLKVYKMIVSDTIWQPKVSTAGKSKYKALAQAIREGIVSGQLAAGEKLPPVRDLAYRVGVTPGTVARAYSLLIDEGRLIAGVGRGTFVSGQKTGSEAAIKAPVILDRPSNAPDRAHLLSPKVPDMGQSQLLRDGMQALSRNFHPEHLLRYPTRETDLAARLAFQAEIVPESVAHFTVDDIVTAHGGQSAIVMVLQTVLHGTHPVIAVDELSYGGFRSAALLCRADVVPLPWDEEGPLVAAFEEAIKSKSVQVYFTASEVCNPTVKATSPARRVEIAAIAQRYGVHIIDDDCYRLMKTKRIGPSYRALLPGLGWYVSSPAKTLTAALRIGFAIAPEGWGPALVRTATYHSFGVSRMITDLYAHVLATPELPQIIAQVKQRVAADIHAAVNILGGYQLNWSEDVPFLWLELPRGWRATAFCTAAEASGVLIKPAEDFALRDGRSVHAVRIAINGLMPHDAFVEAMGALRALLDQPAEQLAT</sequence>
<accession>A0A1R3WL54</accession>
<evidence type="ECO:0000256" key="3">
    <source>
        <dbReference type="ARBA" id="ARBA00023015"/>
    </source>
</evidence>
<reference evidence="8" key="1">
    <citation type="submission" date="2017-01" db="EMBL/GenBank/DDBJ databases">
        <authorList>
            <person name="Varghese N."/>
            <person name="Submissions S."/>
        </authorList>
    </citation>
    <scope>NUCLEOTIDE SEQUENCE [LARGE SCALE GENOMIC DNA]</scope>
    <source>
        <strain evidence="8">DSM 29591</strain>
    </source>
</reference>
<dbReference type="PANTHER" id="PTHR46577">
    <property type="entry name" value="HTH-TYPE TRANSCRIPTIONAL REGULATORY PROTEIN GABR"/>
    <property type="match status" value="1"/>
</dbReference>